<dbReference type="EMBL" id="QFFJ01000002">
    <property type="protein sequence ID" value="RBL88253.1"/>
    <property type="molecule type" value="Genomic_DNA"/>
</dbReference>
<dbReference type="RefSeq" id="WP_113617005.1">
    <property type="nucleotide sequence ID" value="NZ_QFFJ01000002.1"/>
</dbReference>
<evidence type="ECO:0000313" key="2">
    <source>
        <dbReference type="Proteomes" id="UP000253410"/>
    </source>
</evidence>
<comment type="caution">
    <text evidence="1">The sequence shown here is derived from an EMBL/GenBank/DDBJ whole genome shotgun (WGS) entry which is preliminary data.</text>
</comment>
<dbReference type="OrthoDB" id="644996at2"/>
<organism evidence="1 2">
    <name type="scientific">Chitinophaga flava</name>
    <dbReference type="NCBI Taxonomy" id="2259036"/>
    <lineage>
        <taxon>Bacteria</taxon>
        <taxon>Pseudomonadati</taxon>
        <taxon>Bacteroidota</taxon>
        <taxon>Chitinophagia</taxon>
        <taxon>Chitinophagales</taxon>
        <taxon>Chitinophagaceae</taxon>
        <taxon>Chitinophaga</taxon>
    </lineage>
</organism>
<dbReference type="AlphaFoldDB" id="A0A365XPH3"/>
<keyword evidence="2" id="KW-1185">Reference proteome</keyword>
<evidence type="ECO:0008006" key="3">
    <source>
        <dbReference type="Google" id="ProtNLM"/>
    </source>
</evidence>
<dbReference type="SUPFAM" id="SSF52833">
    <property type="entry name" value="Thioredoxin-like"/>
    <property type="match status" value="1"/>
</dbReference>
<dbReference type="InterPro" id="IPR036249">
    <property type="entry name" value="Thioredoxin-like_sf"/>
</dbReference>
<accession>A0A365XPH3</accession>
<reference evidence="1 2" key="1">
    <citation type="submission" date="2018-05" db="EMBL/GenBank/DDBJ databases">
        <title>Chitinophaga sp. K3CV102501T nov., isolated from isolated from a monsoon evergreen broad-leaved forest soil.</title>
        <authorList>
            <person name="Lv Y."/>
        </authorList>
    </citation>
    <scope>NUCLEOTIDE SEQUENCE [LARGE SCALE GENOMIC DNA]</scope>
    <source>
        <strain evidence="1 2">GDMCC 1.1325</strain>
    </source>
</reference>
<proteinExistence type="predicted"/>
<dbReference type="Gene3D" id="3.40.30.10">
    <property type="entry name" value="Glutaredoxin"/>
    <property type="match status" value="1"/>
</dbReference>
<name>A0A365XPH3_9BACT</name>
<gene>
    <name evidence="1" type="ORF">DF182_16780</name>
</gene>
<evidence type="ECO:0000313" key="1">
    <source>
        <dbReference type="EMBL" id="RBL88253.1"/>
    </source>
</evidence>
<protein>
    <recommendedName>
        <fullName evidence="3">Thioredoxin domain-containing protein</fullName>
    </recommendedName>
</protein>
<sequence length="452" mass="49971">MQHPLKLTLWFSIGFLMMVEAVTAQGYTVVSGRVKGHNGEQVSVSWWSEPGVSQAVTEEAPLQQDTFCFRLSADQVREGFVYVDAGSAGNFYGMLRAGDSVQLSFEEDTMVFTGRGALACRVQYLARHVQERIPVPVGEDAVSRAAWHREQLRVAERMLKVYRDSLPPAVYAVVRANVLGETAGKLVSCLWRIPQDSNATAQQATLYQQMIRPALPAIIPSDTTAVAVRYLNYLLQKAEADYFMQRHSQCTERDIYEWIKTHYTGVMRDKLLAHHLLQSLAAGGQPEELARCAEDYLTLVQHAACRQAIATKYDKLKKGLSKGAPAPPFTFPDSSGHNISLNYFTGKVVLLHFYDDSDQLLPSLAEINACFNKDDVVFVHICCNNGAPRKYPGVQLQAGGQTAGILEQYNISQYPGLIVIGRNGNIYATRPPDPTADHGAALADIIYAALLQ</sequence>
<dbReference type="Proteomes" id="UP000253410">
    <property type="component" value="Unassembled WGS sequence"/>
</dbReference>